<dbReference type="PROSITE" id="PS00509">
    <property type="entry name" value="RAS_GTPASE_ACTIV_1"/>
    <property type="match status" value="1"/>
</dbReference>
<name>A0A9Q0RJB3_ANAIG</name>
<feature type="domain" description="PH" evidence="6">
    <location>
        <begin position="920"/>
        <end position="1018"/>
    </location>
</feature>
<feature type="compositionally biased region" description="Acidic residues" evidence="4">
    <location>
        <begin position="1688"/>
        <end position="1697"/>
    </location>
</feature>
<dbReference type="SUPFAM" id="SSF50729">
    <property type="entry name" value="PH domain-like"/>
    <property type="match status" value="3"/>
</dbReference>
<dbReference type="InterPro" id="IPR008936">
    <property type="entry name" value="Rho_GTPase_activation_prot"/>
</dbReference>
<protein>
    <submittedName>
        <fullName evidence="8">Neurofibromin</fullName>
    </submittedName>
</protein>
<evidence type="ECO:0000256" key="3">
    <source>
        <dbReference type="PROSITE-ProRule" id="PRU00192"/>
    </source>
</evidence>
<dbReference type="Gene3D" id="1.10.506.10">
    <property type="entry name" value="GTPase Activation - p120gap, domain 1"/>
    <property type="match status" value="2"/>
</dbReference>
<dbReference type="EMBL" id="JAPDFW010000004">
    <property type="protein sequence ID" value="KAJ5080669.1"/>
    <property type="molecule type" value="Genomic_DNA"/>
</dbReference>
<gene>
    <name evidence="8" type="ORF">M0811_13853</name>
</gene>
<dbReference type="InterPro" id="IPR036028">
    <property type="entry name" value="SH3-like_dom_sf"/>
</dbReference>
<feature type="region of interest" description="Disordered" evidence="4">
    <location>
        <begin position="626"/>
        <end position="680"/>
    </location>
</feature>
<dbReference type="InterPro" id="IPR001849">
    <property type="entry name" value="PH_domain"/>
</dbReference>
<feature type="region of interest" description="Disordered" evidence="4">
    <location>
        <begin position="1390"/>
        <end position="1461"/>
    </location>
</feature>
<feature type="compositionally biased region" description="Low complexity" evidence="4">
    <location>
        <begin position="1410"/>
        <end position="1448"/>
    </location>
</feature>
<proteinExistence type="predicted"/>
<evidence type="ECO:0000313" key="8">
    <source>
        <dbReference type="EMBL" id="KAJ5080669.1"/>
    </source>
</evidence>
<dbReference type="GO" id="GO:0005096">
    <property type="term" value="F:GTPase activator activity"/>
    <property type="evidence" value="ECO:0007669"/>
    <property type="project" value="UniProtKB-KW"/>
</dbReference>
<feature type="region of interest" description="Disordered" evidence="4">
    <location>
        <begin position="279"/>
        <end position="303"/>
    </location>
</feature>
<dbReference type="PROSITE" id="PS50002">
    <property type="entry name" value="SH3"/>
    <property type="match status" value="1"/>
</dbReference>
<dbReference type="SMART" id="SM00233">
    <property type="entry name" value="PH"/>
    <property type="match status" value="4"/>
</dbReference>
<feature type="compositionally biased region" description="Basic and acidic residues" evidence="4">
    <location>
        <begin position="636"/>
        <end position="659"/>
    </location>
</feature>
<reference evidence="8" key="1">
    <citation type="submission" date="2022-10" db="EMBL/GenBank/DDBJ databases">
        <title>Novel sulphate-reducing endosymbionts in the free-living metamonad Anaeramoeba.</title>
        <authorList>
            <person name="Jerlstrom-Hultqvist J."/>
            <person name="Cepicka I."/>
            <person name="Gallot-Lavallee L."/>
            <person name="Salas-Leiva D."/>
            <person name="Curtis B.A."/>
            <person name="Zahonova K."/>
            <person name="Pipaliya S."/>
            <person name="Dacks J."/>
            <person name="Roger A.J."/>
        </authorList>
    </citation>
    <scope>NUCLEOTIDE SEQUENCE</scope>
    <source>
        <strain evidence="8">BMAN</strain>
    </source>
</reference>
<evidence type="ECO:0000256" key="4">
    <source>
        <dbReference type="SAM" id="MobiDB-lite"/>
    </source>
</evidence>
<dbReference type="SMART" id="SM00326">
    <property type="entry name" value="SH3"/>
    <property type="match status" value="1"/>
</dbReference>
<keyword evidence="9" id="KW-1185">Reference proteome</keyword>
<dbReference type="InterPro" id="IPR023152">
    <property type="entry name" value="RasGAP_CS"/>
</dbReference>
<feature type="domain" description="PH" evidence="6">
    <location>
        <begin position="130"/>
        <end position="233"/>
    </location>
</feature>
<dbReference type="InterPro" id="IPR039360">
    <property type="entry name" value="Ras_GTPase"/>
</dbReference>
<evidence type="ECO:0000313" key="9">
    <source>
        <dbReference type="Proteomes" id="UP001149090"/>
    </source>
</evidence>
<dbReference type="Pfam" id="PF00616">
    <property type="entry name" value="RasGAP"/>
    <property type="match status" value="1"/>
</dbReference>
<dbReference type="PROSITE" id="PS50018">
    <property type="entry name" value="RAS_GTPASE_ACTIV_2"/>
    <property type="match status" value="1"/>
</dbReference>
<accession>A0A9Q0RJB3</accession>
<dbReference type="Pfam" id="PF00169">
    <property type="entry name" value="PH"/>
    <property type="match status" value="2"/>
</dbReference>
<feature type="domain" description="PH" evidence="6">
    <location>
        <begin position="457"/>
        <end position="554"/>
    </location>
</feature>
<dbReference type="InterPro" id="IPR001936">
    <property type="entry name" value="RasGAP_dom"/>
</dbReference>
<feature type="domain" description="Ras-GAP" evidence="7">
    <location>
        <begin position="1732"/>
        <end position="1928"/>
    </location>
</feature>
<keyword evidence="2" id="KW-0343">GTPase activation</keyword>
<dbReference type="SMART" id="SM00323">
    <property type="entry name" value="RasGAP"/>
    <property type="match status" value="1"/>
</dbReference>
<keyword evidence="1 3" id="KW-0728">SH3 domain</keyword>
<sequence length="2158" mass="250842">MSKESVDAISLFRFVSKDSQVVDLQKDDNLKIINKIDDNWVKVKSERTQQEGILPFSYIKILEPQKYQDLFLNQEEKTNGNNSSQNLQKEIKPQRILKKAEKYNPNQIEINKEFIRHKYLYIPEEIPKIPVTIKGNLLILTKPGKWKKRFFELENTSIKIYKPDKTLQTDLLVEIHIKDILGVIKYTDDNKLKFKEKDENSFQIICKSEFFHIKAENLQTVDEWVHSILLVKSFIGICRKNADQNDLQAIKELLSLLELIDLKLKEEREDILKSLSENSNKKKNLSNNGDKVKESQEDETSNLTDDKNIIAQLEKLKETSSDIGSWTNLLLVKLYLANCSKEKTSKHQPAIVIANHQSTPQKDPLKSQTETKASKYDFVYIEKGIEDSNWIVITQNGLGEIPQEKLLLISMETKENKEDQTKKLRIKNVELTDSILINPALELMKKRNTTPVFEFLSIERKADFYCQIGKKMSNWKPRTLVICSFHLQIYGIDEKKTEDVIPLKNILTVQKIDVGKSHKKFYFEIVSSKRTFKLYSASKSLVDDWIYTLNLLMDLVQIKNPITNISSNIKNRTNKIKDVLKWINTRLSKLNLLLLGFVKIKNTIQLKISVQDNFLRNFFLKPRKTMQKMKQNKTNEANDLKSNKDKPNSNEEDSPDKTNSKAKNTKKKKTRKETEETTTENIQRKSITSVYFAQTQISTTLYEISLFEKAKEHFFQVLGRLNFPQVSNEEKLCYINQDVSLELPDDSSKKIQLKMGDWAQISQSEKITEQDDVLEINVQNIQVKIPVKFIEQIPVADYNDVFIQNSEAPKSLISRPQSRVKFSFNMEETDAQDGKKEKNKTEDNHVHLFHESLNLKKSEKEPEKSKQLKNQPRIDSLVKNYFAKINAINLNTLNKKKGVQSAMKIIEQWKDSIGDKEYFPTNESGFLIVTPSRKRSKLWVVLSSWILLVYSSNYAQMPIQVFDLRDLVSVQVQVQVEKSHNSKSFVLNLEMDKQDLSLSTESEEESKKWSNIFEVLLGFLLLIKETGIQKANYQIEIEKLNQLLIWVESTKKIYKTEKSGRENLIQFYKDCDDLDTVNNLSKVIEEWEQKISHIQIWRKRILKRLCRRLFNAPEYKDVYFAFAKKDHIPQNQVVSNLSDVKDNNPNKILPYKNGDWIIVKDAKMMNDDKKMFFMGKLQNKANQDQEMEGLVFKKHVCIIFNRGMKQETQNQPKSADEFSKELISLSKNKKTMSGISINKTVTFLSYYSYKENDPPVFKSGSIFYLISSKSTGKWKLATLTLHGLNLSKQDVKDKRLRKILELKGVAYCKEIDKNDPKIPNLSSLPPDYQINILKITIGSHRIFLSFSKLDILKNWIDAFHILNIAHFLTKFQAEEKPQVDKTTFLKEEMKKTQETKENQDKNENQMKNSLNSNPTENLNGNLNPNPDSNENINANENGNLEGNEWGENSFDKQNQETKTEKISLNRPEKIRYRSFSVKHQRMGNILKNQENYQEVVFFRNWLDKEIEILEKQGKAMKSLRILYEKNPEEMAKMNHEQILMDGQMEVIKKWRNKILSFLLTFEIQNNEDKEVRAYVFKNLNPQFRGVLNEKEFNEKFGKEKITEEKEDKKSVYFSEKQFFDIVGVIQVNEKQTMIKVKKEDDIFYIDSENCEIVHPITILSSSSIFQEKRANVLIAPKKESDDGSQNSDDNEQEDEFEELSLTSEQCEEFSDLMFSNNFQIVSSLFRVVKIGDADAISKNLVLMSSAKSKLLELLSFAIGFEVDETIFETTLFRGNSMCNKMLSFLGKTFGNSYLRWVLSDFIQEIIILIATSEGNPFEFRNCETEEKNQEGIQLVSKFTQKLLDRIFSSAPHFPLLMREVCFILSRETKRKFPYAHNVVLAGFVFLRFVCPAIVAPELFDVAESEHAISSKVRKVLVVISRIVQNIANLSTFKTGSESVVFNELISSNLERVKKFMTDLVEYCYVVPAIKDYVIEDEKKIDQLGCDKKLKAHLSEDYKEKSNLKFNLNQNENLNENLNENQNPNQKFLPFNIKSGDLFTVLLHNIPENQNIQDLDPQTNIIVCPGNSLIEPIIQVPLNIFDWENRSRDYSVEKISITEPQLESSIANVFQLLSNPIVRDPLFSDLSGKNEEIEVDKDDIDFDLIDELRKRMQSKSQKN</sequence>
<evidence type="ECO:0000256" key="2">
    <source>
        <dbReference type="ARBA" id="ARBA00022468"/>
    </source>
</evidence>
<dbReference type="SUPFAM" id="SSF50044">
    <property type="entry name" value="SH3-domain"/>
    <property type="match status" value="1"/>
</dbReference>
<evidence type="ECO:0000259" key="5">
    <source>
        <dbReference type="PROSITE" id="PS50002"/>
    </source>
</evidence>
<evidence type="ECO:0000259" key="6">
    <source>
        <dbReference type="PROSITE" id="PS50003"/>
    </source>
</evidence>
<evidence type="ECO:0000259" key="7">
    <source>
        <dbReference type="PROSITE" id="PS50018"/>
    </source>
</evidence>
<dbReference type="PROSITE" id="PS50003">
    <property type="entry name" value="PH_DOMAIN"/>
    <property type="match status" value="3"/>
</dbReference>
<dbReference type="PANTHER" id="PTHR10194">
    <property type="entry name" value="RAS GTPASE-ACTIVATING PROTEINS"/>
    <property type="match status" value="1"/>
</dbReference>
<feature type="compositionally biased region" description="Basic and acidic residues" evidence="4">
    <location>
        <begin position="1390"/>
        <end position="1404"/>
    </location>
</feature>
<dbReference type="SUPFAM" id="SSF48350">
    <property type="entry name" value="GTPase activation domain, GAP"/>
    <property type="match status" value="1"/>
</dbReference>
<dbReference type="Proteomes" id="UP001149090">
    <property type="component" value="Unassembled WGS sequence"/>
</dbReference>
<feature type="compositionally biased region" description="Basic and acidic residues" evidence="4">
    <location>
        <begin position="1449"/>
        <end position="1461"/>
    </location>
</feature>
<dbReference type="Gene3D" id="2.30.29.30">
    <property type="entry name" value="Pleckstrin-homology domain (PH domain)/Phosphotyrosine-binding domain (PTB)"/>
    <property type="match status" value="3"/>
</dbReference>
<dbReference type="Gene3D" id="2.30.30.40">
    <property type="entry name" value="SH3 Domains"/>
    <property type="match status" value="1"/>
</dbReference>
<dbReference type="PANTHER" id="PTHR10194:SF60">
    <property type="entry name" value="RAS GTPASE-ACTIVATING PROTEIN RASKOL"/>
    <property type="match status" value="1"/>
</dbReference>
<comment type="caution">
    <text evidence="8">The sequence shown here is derived from an EMBL/GenBank/DDBJ whole genome shotgun (WGS) entry which is preliminary data.</text>
</comment>
<dbReference type="InterPro" id="IPR001452">
    <property type="entry name" value="SH3_domain"/>
</dbReference>
<evidence type="ECO:0000256" key="1">
    <source>
        <dbReference type="ARBA" id="ARBA00022443"/>
    </source>
</evidence>
<feature type="region of interest" description="Disordered" evidence="4">
    <location>
        <begin position="1676"/>
        <end position="1697"/>
    </location>
</feature>
<dbReference type="Pfam" id="PF00018">
    <property type="entry name" value="SH3_1"/>
    <property type="match status" value="1"/>
</dbReference>
<organism evidence="8 9">
    <name type="scientific">Anaeramoeba ignava</name>
    <name type="common">Anaerobic marine amoeba</name>
    <dbReference type="NCBI Taxonomy" id="1746090"/>
    <lineage>
        <taxon>Eukaryota</taxon>
        <taxon>Metamonada</taxon>
        <taxon>Anaeramoebidae</taxon>
        <taxon>Anaeramoeba</taxon>
    </lineage>
</organism>
<feature type="domain" description="SH3" evidence="5">
    <location>
        <begin position="3"/>
        <end position="64"/>
    </location>
</feature>
<dbReference type="OrthoDB" id="9942268at2759"/>
<dbReference type="InterPro" id="IPR011993">
    <property type="entry name" value="PH-like_dom_sf"/>
</dbReference>